<comment type="subunit">
    <text evidence="6">Forms a complex with KhpA.</text>
</comment>
<dbReference type="HAMAP" id="MF_00867">
    <property type="entry name" value="KhpB"/>
    <property type="match status" value="1"/>
</dbReference>
<dbReference type="PANTHER" id="PTHR35800:SF1">
    <property type="entry name" value="RNA-BINDING PROTEIN KHPB"/>
    <property type="match status" value="1"/>
</dbReference>
<dbReference type="Pfam" id="PF01424">
    <property type="entry name" value="R3H"/>
    <property type="match status" value="1"/>
</dbReference>
<evidence type="ECO:0000259" key="7">
    <source>
        <dbReference type="PROSITE" id="PS51061"/>
    </source>
</evidence>
<organism evidence="8 9">
    <name type="scientific">Clostridium punense</name>
    <dbReference type="NCBI Taxonomy" id="1054297"/>
    <lineage>
        <taxon>Bacteria</taxon>
        <taxon>Bacillati</taxon>
        <taxon>Bacillota</taxon>
        <taxon>Clostridia</taxon>
        <taxon>Eubacteriales</taxon>
        <taxon>Clostridiaceae</taxon>
        <taxon>Clostridium</taxon>
    </lineage>
</organism>
<evidence type="ECO:0000256" key="6">
    <source>
        <dbReference type="HAMAP-Rule" id="MF_00867"/>
    </source>
</evidence>
<dbReference type="CDD" id="cd02414">
    <property type="entry name" value="KH-II_Jag"/>
    <property type="match status" value="1"/>
</dbReference>
<evidence type="ECO:0000256" key="2">
    <source>
        <dbReference type="ARBA" id="ARBA00022884"/>
    </source>
</evidence>
<dbReference type="InterPro" id="IPR039247">
    <property type="entry name" value="KhpB"/>
</dbReference>
<comment type="subcellular location">
    <subcellularLocation>
        <location evidence="6">Cytoplasm</location>
    </subcellularLocation>
</comment>
<dbReference type="InterPro" id="IPR001374">
    <property type="entry name" value="R3H_dom"/>
</dbReference>
<dbReference type="InterPro" id="IPR036867">
    <property type="entry name" value="R3H_dom_sf"/>
</dbReference>
<dbReference type="PANTHER" id="PTHR35800">
    <property type="entry name" value="PROTEIN JAG"/>
    <property type="match status" value="1"/>
</dbReference>
<dbReference type="InterPro" id="IPR038008">
    <property type="entry name" value="Jag_KH"/>
</dbReference>
<keyword evidence="9" id="KW-1185">Reference proteome</keyword>
<protein>
    <recommendedName>
        <fullName evidence="6">RNA-binding protein KhpB</fullName>
    </recommendedName>
    <alternativeName>
        <fullName evidence="6">RNA-binding protein EloR</fullName>
    </alternativeName>
</protein>
<dbReference type="Pfam" id="PF14804">
    <property type="entry name" value="Jag_N"/>
    <property type="match status" value="1"/>
</dbReference>
<dbReference type="RefSeq" id="WP_209649836.1">
    <property type="nucleotide sequence ID" value="NZ_JAGGLL010000032.1"/>
</dbReference>
<dbReference type="Proteomes" id="UP001519308">
    <property type="component" value="Unassembled WGS sequence"/>
</dbReference>
<evidence type="ECO:0000256" key="5">
    <source>
        <dbReference type="ARBA" id="ARBA00023316"/>
    </source>
</evidence>
<keyword evidence="3 6" id="KW-0133">Cell shape</keyword>
<keyword evidence="2 6" id="KW-0694">RNA-binding</keyword>
<comment type="function">
    <text evidence="6">A probable RNA chaperone. Forms a complex with KhpA which binds to cellular RNA and controls its expression. Plays a role in peptidoglycan (PG) homeostasis and cell length regulation.</text>
</comment>
<comment type="domain">
    <text evidence="6">Has an N-terminal Jag-N domain and 2 RNA-binding domains (KH and R3H).</text>
</comment>
<keyword evidence="1 6" id="KW-0963">Cytoplasm</keyword>
<evidence type="ECO:0000256" key="3">
    <source>
        <dbReference type="ARBA" id="ARBA00022960"/>
    </source>
</evidence>
<proteinExistence type="inferred from homology"/>
<dbReference type="Gene3D" id="3.30.30.80">
    <property type="entry name" value="probable RNA-binding protein from clostridium symbiosum atcc 14940"/>
    <property type="match status" value="1"/>
</dbReference>
<evidence type="ECO:0000256" key="4">
    <source>
        <dbReference type="ARBA" id="ARBA00023186"/>
    </source>
</evidence>
<reference evidence="8 9" key="1">
    <citation type="submission" date="2021-03" db="EMBL/GenBank/DDBJ databases">
        <title>Genomic Encyclopedia of Type Strains, Phase IV (KMG-IV): sequencing the most valuable type-strain genomes for metagenomic binning, comparative biology and taxonomic classification.</title>
        <authorList>
            <person name="Goeker M."/>
        </authorList>
    </citation>
    <scope>NUCLEOTIDE SEQUENCE [LARGE SCALE GENOMIC DNA]</scope>
    <source>
        <strain evidence="8 9">DSM 28650</strain>
    </source>
</reference>
<keyword evidence="5 6" id="KW-0961">Cell wall biogenesis/degradation</keyword>
<gene>
    <name evidence="6" type="primary">khpB</name>
    <name evidence="6" type="synonym">eloR</name>
    <name evidence="8" type="ORF">J2Z44_003404</name>
</gene>
<name>A0ABS4K8T3_9CLOT</name>
<feature type="domain" description="R3H" evidence="7">
    <location>
        <begin position="141"/>
        <end position="207"/>
    </location>
</feature>
<feature type="region of interest" description="Jag_N domain" evidence="6">
    <location>
        <begin position="5"/>
        <end position="55"/>
    </location>
</feature>
<dbReference type="Pfam" id="PF13083">
    <property type="entry name" value="KH_KhpA-B"/>
    <property type="match status" value="1"/>
</dbReference>
<dbReference type="NCBIfam" id="NF041568">
    <property type="entry name" value="Jag_EloR"/>
    <property type="match status" value="1"/>
</dbReference>
<dbReference type="EMBL" id="JAGGLL010000032">
    <property type="protein sequence ID" value="MBP2023566.1"/>
    <property type="molecule type" value="Genomic_DNA"/>
</dbReference>
<dbReference type="SMART" id="SM01245">
    <property type="entry name" value="Jag_N"/>
    <property type="match status" value="1"/>
</dbReference>
<keyword evidence="4 6" id="KW-0143">Chaperone</keyword>
<dbReference type="PROSITE" id="PS51061">
    <property type="entry name" value="R3H"/>
    <property type="match status" value="1"/>
</dbReference>
<dbReference type="Gene3D" id="3.30.300.20">
    <property type="match status" value="1"/>
</dbReference>
<comment type="similarity">
    <text evidence="6">Belongs to the KhpB RNA-binding protein family.</text>
</comment>
<accession>A0ABS4K8T3</accession>
<dbReference type="Gene3D" id="3.30.1370.50">
    <property type="entry name" value="R3H-like domain"/>
    <property type="match status" value="1"/>
</dbReference>
<dbReference type="InterPro" id="IPR034079">
    <property type="entry name" value="R3H_KhpB"/>
</dbReference>
<dbReference type="SMART" id="SM00393">
    <property type="entry name" value="R3H"/>
    <property type="match status" value="1"/>
</dbReference>
<sequence length="208" mass="23915">MKTIESMGKTTEDAIKNALSELKVTEDKVTIEVLEEGSKGFLNIIGVKPAKVRVTVKRDYIAEAYDFLREVLNSMKIKAEIKIKEEGNDVKINLVGPNMGILIGYRGETLDSLQYLVSLVINKDHNNEYKRVILDTENYRFNRQETLRKLASKMAYKVRVGGKTLKLEPMNPYERRVIHSTLQNDPYVKTYSEGEEPYRRVVIELKKA</sequence>
<dbReference type="CDD" id="cd02644">
    <property type="entry name" value="R3H_jag"/>
    <property type="match status" value="1"/>
</dbReference>
<comment type="caution">
    <text evidence="8">The sequence shown here is derived from an EMBL/GenBank/DDBJ whole genome shotgun (WGS) entry which is preliminary data.</text>
</comment>
<evidence type="ECO:0000313" key="8">
    <source>
        <dbReference type="EMBL" id="MBP2023566.1"/>
    </source>
</evidence>
<dbReference type="InterPro" id="IPR032782">
    <property type="entry name" value="KhpB_N"/>
</dbReference>
<dbReference type="InterPro" id="IPR038247">
    <property type="entry name" value="Jag_N_dom_sf"/>
</dbReference>
<dbReference type="SUPFAM" id="SSF82708">
    <property type="entry name" value="R3H domain"/>
    <property type="match status" value="1"/>
</dbReference>
<dbReference type="InterPro" id="IPR015946">
    <property type="entry name" value="KH_dom-like_a/b"/>
</dbReference>
<evidence type="ECO:0000256" key="1">
    <source>
        <dbReference type="ARBA" id="ARBA00022490"/>
    </source>
</evidence>
<evidence type="ECO:0000313" key="9">
    <source>
        <dbReference type="Proteomes" id="UP001519308"/>
    </source>
</evidence>